<name>B6BNN7_SULGG</name>
<accession>H1FU74</accession>
<feature type="signal peptide" evidence="1">
    <location>
        <begin position="1"/>
        <end position="21"/>
    </location>
</feature>
<evidence type="ECO:0008006" key="4">
    <source>
        <dbReference type="Google" id="ProtNLM"/>
    </source>
</evidence>
<organism evidence="2 3">
    <name type="scientific">Sulfurimonas gotlandica (strain DSM 19862 / JCM 16533 / GD1)</name>
    <dbReference type="NCBI Taxonomy" id="929558"/>
    <lineage>
        <taxon>Bacteria</taxon>
        <taxon>Pseudomonadati</taxon>
        <taxon>Campylobacterota</taxon>
        <taxon>Epsilonproteobacteria</taxon>
        <taxon>Campylobacterales</taxon>
        <taxon>Sulfurimonadaceae</taxon>
        <taxon>Sulfurimonas</taxon>
    </lineage>
</organism>
<gene>
    <name evidence="2" type="ORF">SMGD1_0313</name>
</gene>
<feature type="chain" id="PRO_5002840678" description="Lipoprotein" evidence="1">
    <location>
        <begin position="22"/>
        <end position="190"/>
    </location>
</feature>
<evidence type="ECO:0000313" key="3">
    <source>
        <dbReference type="Proteomes" id="UP000006431"/>
    </source>
</evidence>
<accession>B6BNN7</accession>
<keyword evidence="1" id="KW-0732">Signal</keyword>
<evidence type="ECO:0000256" key="1">
    <source>
        <dbReference type="SAM" id="SignalP"/>
    </source>
</evidence>
<comment type="caution">
    <text evidence="2">The sequence shown here is derived from an EMBL/GenBank/DDBJ whole genome shotgun (WGS) entry which is preliminary data.</text>
</comment>
<dbReference type="OrthoDB" id="129271at2"/>
<dbReference type="HOGENOM" id="CLU_1427341_0_0_7"/>
<dbReference type="EMBL" id="AFRZ01000001">
    <property type="protein sequence ID" value="EHP28840.1"/>
    <property type="molecule type" value="Genomic_DNA"/>
</dbReference>
<dbReference type="AlphaFoldDB" id="B6BNN7"/>
<proteinExistence type="predicted"/>
<dbReference type="PROSITE" id="PS51257">
    <property type="entry name" value="PROKAR_LIPOPROTEIN"/>
    <property type="match status" value="1"/>
</dbReference>
<dbReference type="Proteomes" id="UP000006431">
    <property type="component" value="Unassembled WGS sequence"/>
</dbReference>
<dbReference type="eggNOG" id="ENOG5030TPZ">
    <property type="taxonomic scope" value="Bacteria"/>
</dbReference>
<sequence length="190" mass="21829">MFKKIIMGLLATLFLTASCHAKDADAYDVYEWMESLEGEWVLSPADKQTGTDSYKHKDVLPMIGTNKAGISFKSIGKKSTIQEDLLPNSPKQMVTMYHCKDIECNMIKATHYCIKQNQPEFIANFKKSTPTKIVFDCDMTTEICQSDEDHVHTIIHEITNNGKHLKTSYLSWENKKPKQNSSIYHFDRKK</sequence>
<keyword evidence="3" id="KW-1185">Reference proteome</keyword>
<dbReference type="PATRIC" id="fig|929558.5.peg.312"/>
<evidence type="ECO:0000313" key="2">
    <source>
        <dbReference type="EMBL" id="EHP28840.1"/>
    </source>
</evidence>
<protein>
    <recommendedName>
        <fullName evidence="4">Lipoprotein</fullName>
    </recommendedName>
</protein>
<dbReference type="STRING" id="929558.SMGD1_0313"/>
<reference evidence="2 3" key="1">
    <citation type="journal article" date="2012" name="Proc. Natl. Acad. Sci. U.S.A.">
        <title>Genome and physiology of a model Epsilonproteobacterium responsible for sulfide detoxification in marine oxygen depletion zones.</title>
        <authorList>
            <person name="Grote J."/>
            <person name="Schott T."/>
            <person name="Bruckner C.G."/>
            <person name="Glockner F.O."/>
            <person name="Jost G."/>
            <person name="Teeling H."/>
            <person name="Labrenz M."/>
            <person name="Jurgens K."/>
        </authorList>
    </citation>
    <scope>NUCLEOTIDE SEQUENCE [LARGE SCALE GENOMIC DNA]</scope>
    <source>
        <strain evidence="2 3">GD1</strain>
    </source>
</reference>
<dbReference type="RefSeq" id="WP_008340040.1">
    <property type="nucleotide sequence ID" value="NZ_AFRZ01000001.1"/>
</dbReference>